<evidence type="ECO:0000313" key="2">
    <source>
        <dbReference type="EMBL" id="SFZ98557.1"/>
    </source>
</evidence>
<evidence type="ECO:0000256" key="1">
    <source>
        <dbReference type="SAM" id="Coils"/>
    </source>
</evidence>
<keyword evidence="1" id="KW-0175">Coiled coil</keyword>
<dbReference type="AlphaFoldDB" id="A0A1W1EES3"/>
<dbReference type="EMBL" id="FPKX01000055">
    <property type="protein sequence ID" value="SFZ98557.1"/>
    <property type="molecule type" value="Genomic_DNA"/>
</dbReference>
<protein>
    <submittedName>
        <fullName evidence="2">Uncharacterized protein</fullName>
    </submittedName>
</protein>
<feature type="coiled-coil region" evidence="1">
    <location>
        <begin position="7"/>
        <end position="41"/>
    </location>
</feature>
<proteinExistence type="predicted"/>
<reference evidence="2" key="1">
    <citation type="submission" date="2016-10" db="EMBL/GenBank/DDBJ databases">
        <authorList>
            <person name="de Groot N.N."/>
        </authorList>
    </citation>
    <scope>NUCLEOTIDE SEQUENCE</scope>
</reference>
<gene>
    <name evidence="2" type="ORF">MNB_SV-5-1540</name>
</gene>
<organism evidence="2">
    <name type="scientific">hydrothermal vent metagenome</name>
    <dbReference type="NCBI Taxonomy" id="652676"/>
    <lineage>
        <taxon>unclassified sequences</taxon>
        <taxon>metagenomes</taxon>
        <taxon>ecological metagenomes</taxon>
    </lineage>
</organism>
<sequence>MQNDFEANNLKNAKELLSKDLKIAQNAHEIYKERQKILENKTTIWSKIKSFFGL</sequence>
<name>A0A1W1EES3_9ZZZZ</name>
<accession>A0A1W1EES3</accession>